<protein>
    <recommendedName>
        <fullName evidence="4">Prolipoprotein diacylglyceryl transferase</fullName>
    </recommendedName>
</protein>
<keyword evidence="1" id="KW-1133">Transmembrane helix</keyword>
<dbReference type="RefSeq" id="WP_155703723.1">
    <property type="nucleotide sequence ID" value="NZ_CP034235.1"/>
</dbReference>
<gene>
    <name evidence="2" type="ORF">EHS13_28895</name>
</gene>
<evidence type="ECO:0000313" key="2">
    <source>
        <dbReference type="EMBL" id="QGQ98614.1"/>
    </source>
</evidence>
<feature type="transmembrane region" description="Helical" evidence="1">
    <location>
        <begin position="115"/>
        <end position="133"/>
    </location>
</feature>
<dbReference type="Proteomes" id="UP000426246">
    <property type="component" value="Chromosome"/>
</dbReference>
<evidence type="ECO:0008006" key="4">
    <source>
        <dbReference type="Google" id="ProtNLM"/>
    </source>
</evidence>
<feature type="transmembrane region" description="Helical" evidence="1">
    <location>
        <begin position="12"/>
        <end position="34"/>
    </location>
</feature>
<dbReference type="EMBL" id="CP034235">
    <property type="protein sequence ID" value="QGQ98614.1"/>
    <property type="molecule type" value="Genomic_DNA"/>
</dbReference>
<feature type="transmembrane region" description="Helical" evidence="1">
    <location>
        <begin position="80"/>
        <end position="103"/>
    </location>
</feature>
<dbReference type="AlphaFoldDB" id="A0A6B8RS25"/>
<feature type="transmembrane region" description="Helical" evidence="1">
    <location>
        <begin position="46"/>
        <end position="74"/>
    </location>
</feature>
<keyword evidence="3" id="KW-1185">Reference proteome</keyword>
<feature type="transmembrane region" description="Helical" evidence="1">
    <location>
        <begin position="200"/>
        <end position="225"/>
    </location>
</feature>
<reference evidence="3" key="1">
    <citation type="submission" date="2018-11" db="EMBL/GenBank/DDBJ databases">
        <title>Complete genome sequence of Paenibacillus sp. ML311-T8.</title>
        <authorList>
            <person name="Nam Y.-D."/>
            <person name="Kang J."/>
            <person name="Chung W.-H."/>
            <person name="Park Y.S."/>
        </authorList>
    </citation>
    <scope>NUCLEOTIDE SEQUENCE [LARGE SCALE GENOMIC DNA]</scope>
    <source>
        <strain evidence="3">ML311-T8</strain>
    </source>
</reference>
<evidence type="ECO:0000313" key="3">
    <source>
        <dbReference type="Proteomes" id="UP000426246"/>
    </source>
</evidence>
<dbReference type="OrthoDB" id="1796359at2"/>
<keyword evidence="1" id="KW-0472">Membrane</keyword>
<evidence type="ECO:0000256" key="1">
    <source>
        <dbReference type="SAM" id="Phobius"/>
    </source>
</evidence>
<proteinExistence type="predicted"/>
<dbReference type="KEGG" id="ppsc:EHS13_28895"/>
<accession>A0A6B8RS25</accession>
<feature type="transmembrane region" description="Helical" evidence="1">
    <location>
        <begin position="170"/>
        <end position="188"/>
    </location>
</feature>
<sequence length="246" mass="27722">MRDELHWGPFTLQWSMLSWIAAFLAGYGLIYLIFKRHKNEQLNNELLTIISNGLFTFMIVWKFGAVILDISIIWTRPLGLLLFTGGLQETYYGIIAACLIVLYSLRKRSISIRPLADALSWGIPGSVCVYQLFNLKTSPLSIYVFILAVVILLGLFLIKTLNLGSGNTAKWFCISFGLGMLLLSLFAQPQVKSLLTTDQIWFAAMVLSGLFSNPLLNFIDCSFIVHPNLRKERDSMMDPKEQDNGG</sequence>
<feature type="transmembrane region" description="Helical" evidence="1">
    <location>
        <begin position="139"/>
        <end position="158"/>
    </location>
</feature>
<organism evidence="2 3">
    <name type="scientific">Paenibacillus psychroresistens</name>
    <dbReference type="NCBI Taxonomy" id="1778678"/>
    <lineage>
        <taxon>Bacteria</taxon>
        <taxon>Bacillati</taxon>
        <taxon>Bacillota</taxon>
        <taxon>Bacilli</taxon>
        <taxon>Bacillales</taxon>
        <taxon>Paenibacillaceae</taxon>
        <taxon>Paenibacillus</taxon>
    </lineage>
</organism>
<name>A0A6B8RS25_9BACL</name>
<keyword evidence="1" id="KW-0812">Transmembrane</keyword>